<accession>A0A6C0DEL2</accession>
<name>A0A6C0DEL2_9ZZZZ</name>
<sequence length="138" mass="15584">MSKKYVVPSKRKEVTEPEPNAVLSAQITDAFPSLGGTAVNKRGSAVPKINYRMSVIDGEEKKRQEELLKLQEEGWVVLTIPPPGTRQIIITPGLGVYKEEENTLRPQTYEHYDIDDIVVTASSYYDMEPLEEEESDLE</sequence>
<organism evidence="1">
    <name type="scientific">viral metagenome</name>
    <dbReference type="NCBI Taxonomy" id="1070528"/>
    <lineage>
        <taxon>unclassified sequences</taxon>
        <taxon>metagenomes</taxon>
        <taxon>organismal metagenomes</taxon>
    </lineage>
</organism>
<protein>
    <submittedName>
        <fullName evidence="1">Uncharacterized protein</fullName>
    </submittedName>
</protein>
<proteinExistence type="predicted"/>
<dbReference type="EMBL" id="MN739582">
    <property type="protein sequence ID" value="QHT14399.1"/>
    <property type="molecule type" value="Genomic_DNA"/>
</dbReference>
<evidence type="ECO:0000313" key="1">
    <source>
        <dbReference type="EMBL" id="QHT14399.1"/>
    </source>
</evidence>
<dbReference type="AlphaFoldDB" id="A0A6C0DEL2"/>
<reference evidence="1" key="1">
    <citation type="journal article" date="2020" name="Nature">
        <title>Giant virus diversity and host interactions through global metagenomics.</title>
        <authorList>
            <person name="Schulz F."/>
            <person name="Roux S."/>
            <person name="Paez-Espino D."/>
            <person name="Jungbluth S."/>
            <person name="Walsh D.A."/>
            <person name="Denef V.J."/>
            <person name="McMahon K.D."/>
            <person name="Konstantinidis K.T."/>
            <person name="Eloe-Fadrosh E.A."/>
            <person name="Kyrpides N.C."/>
            <person name="Woyke T."/>
        </authorList>
    </citation>
    <scope>NUCLEOTIDE SEQUENCE</scope>
    <source>
        <strain evidence="1">GVMAG-M-3300023174-137</strain>
    </source>
</reference>